<organism evidence="1 2">
    <name type="scientific">Irpex rosettiformis</name>
    <dbReference type="NCBI Taxonomy" id="378272"/>
    <lineage>
        <taxon>Eukaryota</taxon>
        <taxon>Fungi</taxon>
        <taxon>Dikarya</taxon>
        <taxon>Basidiomycota</taxon>
        <taxon>Agaricomycotina</taxon>
        <taxon>Agaricomycetes</taxon>
        <taxon>Polyporales</taxon>
        <taxon>Irpicaceae</taxon>
        <taxon>Irpex</taxon>
    </lineage>
</organism>
<protein>
    <submittedName>
        <fullName evidence="1">Uncharacterized protein</fullName>
    </submittedName>
</protein>
<proteinExistence type="predicted"/>
<dbReference type="Proteomes" id="UP001055072">
    <property type="component" value="Unassembled WGS sequence"/>
</dbReference>
<reference evidence="1" key="1">
    <citation type="journal article" date="2021" name="Environ. Microbiol.">
        <title>Gene family expansions and transcriptome signatures uncover fungal adaptations to wood decay.</title>
        <authorList>
            <person name="Hage H."/>
            <person name="Miyauchi S."/>
            <person name="Viragh M."/>
            <person name="Drula E."/>
            <person name="Min B."/>
            <person name="Chaduli D."/>
            <person name="Navarro D."/>
            <person name="Favel A."/>
            <person name="Norest M."/>
            <person name="Lesage-Meessen L."/>
            <person name="Balint B."/>
            <person name="Merenyi Z."/>
            <person name="de Eugenio L."/>
            <person name="Morin E."/>
            <person name="Martinez A.T."/>
            <person name="Baldrian P."/>
            <person name="Stursova M."/>
            <person name="Martinez M.J."/>
            <person name="Novotny C."/>
            <person name="Magnuson J.K."/>
            <person name="Spatafora J.W."/>
            <person name="Maurice S."/>
            <person name="Pangilinan J."/>
            <person name="Andreopoulos W."/>
            <person name="LaButti K."/>
            <person name="Hundley H."/>
            <person name="Na H."/>
            <person name="Kuo A."/>
            <person name="Barry K."/>
            <person name="Lipzen A."/>
            <person name="Henrissat B."/>
            <person name="Riley R."/>
            <person name="Ahrendt S."/>
            <person name="Nagy L.G."/>
            <person name="Grigoriev I.V."/>
            <person name="Martin F."/>
            <person name="Rosso M.N."/>
        </authorList>
    </citation>
    <scope>NUCLEOTIDE SEQUENCE</scope>
    <source>
        <strain evidence="1">CBS 384.51</strain>
    </source>
</reference>
<dbReference type="EMBL" id="MU274903">
    <property type="protein sequence ID" value="KAI0092767.1"/>
    <property type="molecule type" value="Genomic_DNA"/>
</dbReference>
<gene>
    <name evidence="1" type="ORF">BDY19DRAFT_504220</name>
</gene>
<keyword evidence="2" id="KW-1185">Reference proteome</keyword>
<evidence type="ECO:0000313" key="1">
    <source>
        <dbReference type="EMBL" id="KAI0092767.1"/>
    </source>
</evidence>
<evidence type="ECO:0000313" key="2">
    <source>
        <dbReference type="Proteomes" id="UP001055072"/>
    </source>
</evidence>
<comment type="caution">
    <text evidence="1">The sequence shown here is derived from an EMBL/GenBank/DDBJ whole genome shotgun (WGS) entry which is preliminary data.</text>
</comment>
<sequence length="163" mass="17778">MFTRLSSGKISVMGFGPSATTLAVCARDPSVGRLTLGGGFRAGLGGCHGFFRQNPCLKTLYINYYYYCTVVESSFSFPNCSYSSFPISVGCYIGFAVIEDPCLVHVGICIDHTSFVHATRIRAVESSLIGSARFGFLRLICSFHSLSMLEQWTSTRTSSIYLG</sequence>
<accession>A0ACB8UEE8</accession>
<name>A0ACB8UEE8_9APHY</name>